<dbReference type="AlphaFoldDB" id="A0A7S1QXP5"/>
<dbReference type="InterPro" id="IPR001031">
    <property type="entry name" value="Thioesterase"/>
</dbReference>
<evidence type="ECO:0000259" key="3">
    <source>
        <dbReference type="Pfam" id="PF00975"/>
    </source>
</evidence>
<dbReference type="Gene3D" id="3.40.50.1820">
    <property type="entry name" value="alpha/beta hydrolase"/>
    <property type="match status" value="1"/>
</dbReference>
<sequence length="405" mass="46748">MRSCVIEVYGMPFQQLRMDFKISTRVSEVKETIGNLFQVDPEKLYFFVKDGKYFRCQREAEEMHQQTFVKGIYNFKREFIPEIVRNVRLPAWDGLPFKLRKNFPPPAPKTPTVRVYVFYGSADSFAQWAHFYAVMPPWVDCAIYEWPGHGSRKDETLPVDVDGLVDDAYEGLKDSIIEHAEGGGAEEAPFAFVGHSIGALVMLGVAERIYSKHKVHPWTVIVLDRAAPHVPMCSEYGAELMRNDPQKFNLICNPTVRNFGDTEEERRMFKMWQDEIQFNEDTKAKGFHIFECPIHIAVASHNYGLDNEEIQKLIPPEELKVFKERDAIFASREGSQAMFDRSTFDEWSAWTDFEAKVYDLPCDHFSLKMDERFLWFLLETLGSLRKNGRPKKQSAAESAPQAVVA</sequence>
<dbReference type="PANTHER" id="PTHR11487:SF0">
    <property type="entry name" value="S-ACYL FATTY ACID SYNTHASE THIOESTERASE, MEDIUM CHAIN"/>
    <property type="match status" value="1"/>
</dbReference>
<reference evidence="4" key="1">
    <citation type="submission" date="2021-01" db="EMBL/GenBank/DDBJ databases">
        <authorList>
            <person name="Corre E."/>
            <person name="Pelletier E."/>
            <person name="Niang G."/>
            <person name="Scheremetjew M."/>
            <person name="Finn R."/>
            <person name="Kale V."/>
            <person name="Holt S."/>
            <person name="Cochrane G."/>
            <person name="Meng A."/>
            <person name="Brown T."/>
            <person name="Cohen L."/>
        </authorList>
    </citation>
    <scope>NUCLEOTIDE SEQUENCE</scope>
    <source>
        <strain evidence="4">OF101</strain>
    </source>
</reference>
<feature type="region of interest" description="Disordered" evidence="2">
    <location>
        <begin position="386"/>
        <end position="405"/>
    </location>
</feature>
<accession>A0A7S1QXP5</accession>
<dbReference type="PANTHER" id="PTHR11487">
    <property type="entry name" value="THIOESTERASE"/>
    <property type="match status" value="1"/>
</dbReference>
<dbReference type="Pfam" id="PF00975">
    <property type="entry name" value="Thioesterase"/>
    <property type="match status" value="1"/>
</dbReference>
<evidence type="ECO:0000313" key="4">
    <source>
        <dbReference type="EMBL" id="CAD9151197.1"/>
    </source>
</evidence>
<dbReference type="InterPro" id="IPR012223">
    <property type="entry name" value="TEII"/>
</dbReference>
<evidence type="ECO:0000256" key="1">
    <source>
        <dbReference type="ARBA" id="ARBA00007169"/>
    </source>
</evidence>
<dbReference type="GO" id="GO:0008610">
    <property type="term" value="P:lipid biosynthetic process"/>
    <property type="evidence" value="ECO:0007669"/>
    <property type="project" value="TreeGrafter"/>
</dbReference>
<evidence type="ECO:0000256" key="2">
    <source>
        <dbReference type="SAM" id="MobiDB-lite"/>
    </source>
</evidence>
<dbReference type="SUPFAM" id="SSF53474">
    <property type="entry name" value="alpha/beta-Hydrolases"/>
    <property type="match status" value="1"/>
</dbReference>
<feature type="domain" description="Thioesterase" evidence="3">
    <location>
        <begin position="120"/>
        <end position="368"/>
    </location>
</feature>
<proteinExistence type="inferred from homology"/>
<name>A0A7S1QXP5_ALECA</name>
<organism evidence="4">
    <name type="scientific">Alexandrium catenella</name>
    <name type="common">Red tide dinoflagellate</name>
    <name type="synonym">Gonyaulax catenella</name>
    <dbReference type="NCBI Taxonomy" id="2925"/>
    <lineage>
        <taxon>Eukaryota</taxon>
        <taxon>Sar</taxon>
        <taxon>Alveolata</taxon>
        <taxon>Dinophyceae</taxon>
        <taxon>Gonyaulacales</taxon>
        <taxon>Pyrocystaceae</taxon>
        <taxon>Alexandrium</taxon>
    </lineage>
</organism>
<dbReference type="InterPro" id="IPR029058">
    <property type="entry name" value="AB_hydrolase_fold"/>
</dbReference>
<dbReference type="EMBL" id="HBGE01052836">
    <property type="protein sequence ID" value="CAD9151197.1"/>
    <property type="molecule type" value="Transcribed_RNA"/>
</dbReference>
<gene>
    <name evidence="4" type="ORF">ACAT0790_LOCUS31878</name>
</gene>
<protein>
    <recommendedName>
        <fullName evidence="3">Thioesterase domain-containing protein</fullName>
    </recommendedName>
</protein>
<comment type="similarity">
    <text evidence="1">Belongs to the thioesterase family.</text>
</comment>